<protein>
    <recommendedName>
        <fullName evidence="3">HTH-type transcriptional regulator NsrR</fullName>
    </recommendedName>
</protein>
<evidence type="ECO:0000256" key="2">
    <source>
        <dbReference type="ARBA" id="ARBA00034078"/>
    </source>
</evidence>
<evidence type="ECO:0000256" key="3">
    <source>
        <dbReference type="ARBA" id="ARBA00040173"/>
    </source>
</evidence>
<dbReference type="NCBIfam" id="TIGR00738">
    <property type="entry name" value="rrf2_super"/>
    <property type="match status" value="1"/>
</dbReference>
<dbReference type="Pfam" id="PF02082">
    <property type="entry name" value="Rrf2"/>
    <property type="match status" value="1"/>
</dbReference>
<evidence type="ECO:0000313" key="5">
    <source>
        <dbReference type="Proteomes" id="UP000280586"/>
    </source>
</evidence>
<name>A0A9N7JKE4_CLOSE</name>
<dbReference type="GO" id="GO:0005829">
    <property type="term" value="C:cytosol"/>
    <property type="evidence" value="ECO:0007669"/>
    <property type="project" value="TreeGrafter"/>
</dbReference>
<dbReference type="EMBL" id="CP023671">
    <property type="protein sequence ID" value="AYE33654.1"/>
    <property type="molecule type" value="Genomic_DNA"/>
</dbReference>
<evidence type="ECO:0000313" key="4">
    <source>
        <dbReference type="EMBL" id="AYE33654.1"/>
    </source>
</evidence>
<comment type="cofactor">
    <cofactor evidence="2">
        <name>[2Fe-2S] cluster</name>
        <dbReference type="ChEBI" id="CHEBI:190135"/>
    </cofactor>
</comment>
<gene>
    <name evidence="4" type="ORF">CP523_03810</name>
</gene>
<dbReference type="SUPFAM" id="SSF46785">
    <property type="entry name" value="Winged helix' DNA-binding domain"/>
    <property type="match status" value="1"/>
</dbReference>
<dbReference type="GO" id="GO:0003677">
    <property type="term" value="F:DNA binding"/>
    <property type="evidence" value="ECO:0007669"/>
    <property type="project" value="UniProtKB-KW"/>
</dbReference>
<evidence type="ECO:0000256" key="1">
    <source>
        <dbReference type="ARBA" id="ARBA00023125"/>
    </source>
</evidence>
<dbReference type="PANTHER" id="PTHR33221:SF4">
    <property type="entry name" value="HTH-TYPE TRANSCRIPTIONAL REPRESSOR NSRR"/>
    <property type="match status" value="1"/>
</dbReference>
<dbReference type="GeneID" id="303559809"/>
<dbReference type="RefSeq" id="WP_120140501.1">
    <property type="nucleotide sequence ID" value="NZ_CP023671.1"/>
</dbReference>
<accession>A0A9N7JKE4</accession>
<reference evidence="4 5" key="1">
    <citation type="submission" date="2017-09" db="EMBL/GenBank/DDBJ databases">
        <authorList>
            <person name="Thomas P."/>
            <person name="Seyboldt C."/>
        </authorList>
    </citation>
    <scope>NUCLEOTIDE SEQUENCE [LARGE SCALE GENOMIC DNA]</scope>
    <source>
        <strain evidence="4 5">DSM 7534</strain>
    </source>
</reference>
<dbReference type="Proteomes" id="UP000280586">
    <property type="component" value="Chromosome"/>
</dbReference>
<dbReference type="GO" id="GO:0003700">
    <property type="term" value="F:DNA-binding transcription factor activity"/>
    <property type="evidence" value="ECO:0007669"/>
    <property type="project" value="TreeGrafter"/>
</dbReference>
<dbReference type="InterPro" id="IPR000944">
    <property type="entry name" value="Tscrpt_reg_Rrf2"/>
</dbReference>
<dbReference type="KEGG" id="csep:CP523_03810"/>
<dbReference type="InterPro" id="IPR036390">
    <property type="entry name" value="WH_DNA-bd_sf"/>
</dbReference>
<sequence length="113" mass="12734">MYLSKFTDYSFRALIYLAINKDRLCTVEEIASNLEISENHLKKIIHKLAKTDYIISIKGRAGGLKLGLEPKDINLGEVLKVTEDNLNIAECFNKEKTCPFIKGGCKLKGIMNI</sequence>
<dbReference type="PANTHER" id="PTHR33221">
    <property type="entry name" value="WINGED HELIX-TURN-HELIX TRANSCRIPTIONAL REGULATOR, RRF2 FAMILY"/>
    <property type="match status" value="1"/>
</dbReference>
<dbReference type="PROSITE" id="PS51197">
    <property type="entry name" value="HTH_RRF2_2"/>
    <property type="match status" value="1"/>
</dbReference>
<dbReference type="AlphaFoldDB" id="A0A9N7JKE4"/>
<organism evidence="4 5">
    <name type="scientific">Clostridium septicum</name>
    <dbReference type="NCBI Taxonomy" id="1504"/>
    <lineage>
        <taxon>Bacteria</taxon>
        <taxon>Bacillati</taxon>
        <taxon>Bacillota</taxon>
        <taxon>Clostridia</taxon>
        <taxon>Eubacteriales</taxon>
        <taxon>Clostridiaceae</taxon>
        <taxon>Clostridium</taxon>
    </lineage>
</organism>
<keyword evidence="1" id="KW-0238">DNA-binding</keyword>
<proteinExistence type="predicted"/>
<dbReference type="Gene3D" id="1.10.10.10">
    <property type="entry name" value="Winged helix-like DNA-binding domain superfamily/Winged helix DNA-binding domain"/>
    <property type="match status" value="1"/>
</dbReference>
<dbReference type="InterPro" id="IPR036388">
    <property type="entry name" value="WH-like_DNA-bd_sf"/>
</dbReference>